<gene>
    <name evidence="2" type="ORF">Tco_1003568</name>
</gene>
<reference evidence="2" key="1">
    <citation type="journal article" date="2022" name="Int. J. Mol. Sci.">
        <title>Draft Genome of Tanacetum Coccineum: Genomic Comparison of Closely Related Tanacetum-Family Plants.</title>
        <authorList>
            <person name="Yamashiro T."/>
            <person name="Shiraishi A."/>
            <person name="Nakayama K."/>
            <person name="Satake H."/>
        </authorList>
    </citation>
    <scope>NUCLEOTIDE SEQUENCE</scope>
</reference>
<organism evidence="2 3">
    <name type="scientific">Tanacetum coccineum</name>
    <dbReference type="NCBI Taxonomy" id="301880"/>
    <lineage>
        <taxon>Eukaryota</taxon>
        <taxon>Viridiplantae</taxon>
        <taxon>Streptophyta</taxon>
        <taxon>Embryophyta</taxon>
        <taxon>Tracheophyta</taxon>
        <taxon>Spermatophyta</taxon>
        <taxon>Magnoliopsida</taxon>
        <taxon>eudicotyledons</taxon>
        <taxon>Gunneridae</taxon>
        <taxon>Pentapetalae</taxon>
        <taxon>asterids</taxon>
        <taxon>campanulids</taxon>
        <taxon>Asterales</taxon>
        <taxon>Asteraceae</taxon>
        <taxon>Asteroideae</taxon>
        <taxon>Anthemideae</taxon>
        <taxon>Anthemidinae</taxon>
        <taxon>Tanacetum</taxon>
    </lineage>
</organism>
<evidence type="ECO:0008006" key="4">
    <source>
        <dbReference type="Google" id="ProtNLM"/>
    </source>
</evidence>
<evidence type="ECO:0000313" key="2">
    <source>
        <dbReference type="EMBL" id="GJT60035.1"/>
    </source>
</evidence>
<feature type="region of interest" description="Disordered" evidence="1">
    <location>
        <begin position="199"/>
        <end position="229"/>
    </location>
</feature>
<dbReference type="EMBL" id="BQNB010017162">
    <property type="protein sequence ID" value="GJT60035.1"/>
    <property type="molecule type" value="Genomic_DNA"/>
</dbReference>
<feature type="compositionally biased region" description="Polar residues" evidence="1">
    <location>
        <begin position="200"/>
        <end position="221"/>
    </location>
</feature>
<evidence type="ECO:0000313" key="3">
    <source>
        <dbReference type="Proteomes" id="UP001151760"/>
    </source>
</evidence>
<name>A0ABQ5F9T6_9ASTR</name>
<feature type="region of interest" description="Disordered" evidence="1">
    <location>
        <begin position="272"/>
        <end position="307"/>
    </location>
</feature>
<dbReference type="Proteomes" id="UP001151760">
    <property type="component" value="Unassembled WGS sequence"/>
</dbReference>
<protein>
    <recommendedName>
        <fullName evidence="4">Bromo domain-containing protein</fullName>
    </recommendedName>
</protein>
<comment type="caution">
    <text evidence="2">The sequence shown here is derived from an EMBL/GenBank/DDBJ whole genome shotgun (WGS) entry which is preliminary data.</text>
</comment>
<sequence>MQLMFIQMKLCPPNKRYDLMDANKKVDLEHVQCPSESKILRIIIKNRSVYDSALQHQHLKELTLTLDDFRTIFHLPQANDNNHASFVPPPSFSDMVPFYKQVLGFIMKLKTVSNSRQLSSTALADVMQIFSNCLTTRRARDAYHNLQDADIMKNIFNSGRNKNKAGMRIPAWMIIEEMKLTEHYKMYAEVFGLDVPLAKSQPTESTQGTHRTPSSPRSPNLATEIAESSVPKRSTVIRFRLPSRQSARLTILDPVPSTEKAAEEIEKLVEDYENVNDSSPPRHDDIFIPDTRLEPRSDKESPEVEIV</sequence>
<accession>A0ABQ5F9T6</accession>
<proteinExistence type="predicted"/>
<keyword evidence="3" id="KW-1185">Reference proteome</keyword>
<feature type="compositionally biased region" description="Basic and acidic residues" evidence="1">
    <location>
        <begin position="280"/>
        <end position="307"/>
    </location>
</feature>
<reference evidence="2" key="2">
    <citation type="submission" date="2022-01" db="EMBL/GenBank/DDBJ databases">
        <authorList>
            <person name="Yamashiro T."/>
            <person name="Shiraishi A."/>
            <person name="Satake H."/>
            <person name="Nakayama K."/>
        </authorList>
    </citation>
    <scope>NUCLEOTIDE SEQUENCE</scope>
</reference>
<evidence type="ECO:0000256" key="1">
    <source>
        <dbReference type="SAM" id="MobiDB-lite"/>
    </source>
</evidence>